<evidence type="ECO:0000313" key="1">
    <source>
        <dbReference type="EMBL" id="AEI45097.1"/>
    </source>
</evidence>
<dbReference type="PANTHER" id="PTHR34071">
    <property type="entry name" value="5-NITROIMIDAZOLE ANTIBIOTICS RESISTANCE PROTEIN, NIMA-FAMILY-RELATED PROTEIN-RELATED"/>
    <property type="match status" value="1"/>
</dbReference>
<sequence>MRRKEFSVEEQNEIDAFLNEMSYGYLATEGADGWPHLTPLNYAYWNGNIYFHGSRAGSKMKEIAQSDKVSFAVSKEYAIIPSYYSDPRQACPATAFFKSVHIRGIAEPVEDLDEKAGALSSMMEKLQPEGGYAPITAEDPEYRGELRGVSVVRITVSELTAKFKFGQNMSEERRAHIAESLAERGRPDDAETAELMRRFCPHHQ</sequence>
<evidence type="ECO:0000313" key="2">
    <source>
        <dbReference type="Proteomes" id="UP000006620"/>
    </source>
</evidence>
<reference evidence="1 2" key="2">
    <citation type="journal article" date="2013" name="Genome Announc.">
        <title>Genome Sequence of Growth-Improving Paenibacillus mucilaginosus Strain KNP414.</title>
        <authorList>
            <person name="Lu J.J."/>
            <person name="Wang J.F."/>
            <person name="Hu X.F."/>
        </authorList>
    </citation>
    <scope>NUCLEOTIDE SEQUENCE [LARGE SCALE GENOMIC DNA]</scope>
    <source>
        <strain evidence="1 2">KNP414</strain>
    </source>
</reference>
<dbReference type="HOGENOM" id="CLU_067890_2_0_9"/>
<proteinExistence type="predicted"/>
<dbReference type="PANTHER" id="PTHR34071:SF2">
    <property type="entry name" value="FLAVIN-NUCLEOTIDE-BINDING PROTEIN"/>
    <property type="match status" value="1"/>
</dbReference>
<dbReference type="Pfam" id="PF12900">
    <property type="entry name" value="Pyridox_ox_2"/>
    <property type="match status" value="1"/>
</dbReference>
<dbReference type="EMBL" id="CP002869">
    <property type="protein sequence ID" value="AEI45097.1"/>
    <property type="molecule type" value="Genomic_DNA"/>
</dbReference>
<dbReference type="Proteomes" id="UP000006620">
    <property type="component" value="Chromosome"/>
</dbReference>
<dbReference type="SUPFAM" id="SSF50475">
    <property type="entry name" value="FMN-binding split barrel"/>
    <property type="match status" value="1"/>
</dbReference>
<dbReference type="PATRIC" id="fig|1036673.3.peg.6129"/>
<accession>F8F772</accession>
<reference evidence="2" key="1">
    <citation type="submission" date="2011-06" db="EMBL/GenBank/DDBJ databases">
        <title>Complete genome sequence of Paenibacillus mucilaginosus KNP414.</title>
        <authorList>
            <person name="Wang J."/>
            <person name="Hu S."/>
            <person name="Hu X."/>
            <person name="Zhang B."/>
            <person name="Dong D."/>
            <person name="Zhang S."/>
            <person name="Zhao K."/>
            <person name="Wu D."/>
        </authorList>
    </citation>
    <scope>NUCLEOTIDE SEQUENCE [LARGE SCALE GENOMIC DNA]</scope>
    <source>
        <strain evidence="2">KNP414</strain>
    </source>
</reference>
<protein>
    <recommendedName>
        <fullName evidence="3">Flavin-nucleotide-binding protein</fullName>
    </recommendedName>
</protein>
<name>F8F772_PAEMK</name>
<dbReference type="InterPro" id="IPR012349">
    <property type="entry name" value="Split_barrel_FMN-bd"/>
</dbReference>
<dbReference type="AlphaFoldDB" id="F8F772"/>
<dbReference type="InterPro" id="IPR024747">
    <property type="entry name" value="Pyridox_Oxase-rel"/>
</dbReference>
<dbReference type="Gene3D" id="2.30.110.10">
    <property type="entry name" value="Electron Transport, Fmn-binding Protein, Chain A"/>
    <property type="match status" value="1"/>
</dbReference>
<dbReference type="RefSeq" id="WP_013920241.1">
    <property type="nucleotide sequence ID" value="NC_015690.1"/>
</dbReference>
<gene>
    <name evidence="1" type="ordered locus">KNP414_06576</name>
</gene>
<dbReference type="KEGG" id="pms:KNP414_06576"/>
<evidence type="ECO:0008006" key="3">
    <source>
        <dbReference type="Google" id="ProtNLM"/>
    </source>
</evidence>
<organism evidence="1 2">
    <name type="scientific">Paenibacillus mucilaginosus (strain KNP414)</name>
    <dbReference type="NCBI Taxonomy" id="1036673"/>
    <lineage>
        <taxon>Bacteria</taxon>
        <taxon>Bacillati</taxon>
        <taxon>Bacillota</taxon>
        <taxon>Bacilli</taxon>
        <taxon>Bacillales</taxon>
        <taxon>Paenibacillaceae</taxon>
        <taxon>Paenibacillus</taxon>
    </lineage>
</organism>